<evidence type="ECO:0000256" key="3">
    <source>
        <dbReference type="ARBA" id="ARBA00022964"/>
    </source>
</evidence>
<dbReference type="InterPro" id="IPR046799">
    <property type="entry name" value="ROXA-like_wH"/>
</dbReference>
<accession>A0A5B8RCL0</accession>
<dbReference type="Gene3D" id="2.60.120.650">
    <property type="entry name" value="Cupin"/>
    <property type="match status" value="1"/>
</dbReference>
<evidence type="ECO:0000256" key="2">
    <source>
        <dbReference type="ARBA" id="ARBA00022723"/>
    </source>
</evidence>
<feature type="domain" description="JmjC" evidence="6">
    <location>
        <begin position="84"/>
        <end position="225"/>
    </location>
</feature>
<dbReference type="InterPro" id="IPR039994">
    <property type="entry name" value="NO66-like"/>
</dbReference>
<keyword evidence="2" id="KW-0479">Metal-binding</keyword>
<organism evidence="7">
    <name type="scientific">uncultured organism</name>
    <dbReference type="NCBI Taxonomy" id="155900"/>
    <lineage>
        <taxon>unclassified sequences</taxon>
        <taxon>environmental samples</taxon>
    </lineage>
</organism>
<dbReference type="GO" id="GO:0046872">
    <property type="term" value="F:metal ion binding"/>
    <property type="evidence" value="ECO:0007669"/>
    <property type="project" value="UniProtKB-KW"/>
</dbReference>
<evidence type="ECO:0000313" key="7">
    <source>
        <dbReference type="EMBL" id="QEA06376.1"/>
    </source>
</evidence>
<dbReference type="EMBL" id="MN079139">
    <property type="protein sequence ID" value="QEA06376.1"/>
    <property type="molecule type" value="Genomic_DNA"/>
</dbReference>
<dbReference type="PANTHER" id="PTHR13096:SF8">
    <property type="entry name" value="RIBOSOMAL OXYGENASE 1"/>
    <property type="match status" value="1"/>
</dbReference>
<proteinExistence type="predicted"/>
<keyword evidence="5" id="KW-0408">Iron</keyword>
<gene>
    <name evidence="7" type="ORF">KBTEX_02711</name>
</gene>
<dbReference type="GO" id="GO:0016706">
    <property type="term" value="F:2-oxoglutarate-dependent dioxygenase activity"/>
    <property type="evidence" value="ECO:0007669"/>
    <property type="project" value="TreeGrafter"/>
</dbReference>
<evidence type="ECO:0000256" key="4">
    <source>
        <dbReference type="ARBA" id="ARBA00023002"/>
    </source>
</evidence>
<dbReference type="Pfam" id="PF08007">
    <property type="entry name" value="JmjC_2"/>
    <property type="match status" value="1"/>
</dbReference>
<reference evidence="7" key="1">
    <citation type="submission" date="2019-06" db="EMBL/GenBank/DDBJ databases">
        <authorList>
            <person name="Murdoch R.W."/>
            <person name="Fathepure B."/>
        </authorList>
    </citation>
    <scope>NUCLEOTIDE SEQUENCE</scope>
</reference>
<dbReference type="PANTHER" id="PTHR13096">
    <property type="entry name" value="MINA53 MYC INDUCED NUCLEAR ANTIGEN"/>
    <property type="match status" value="1"/>
</dbReference>
<protein>
    <recommendedName>
        <fullName evidence="6">JmjC domain-containing protein</fullName>
    </recommendedName>
</protein>
<dbReference type="SUPFAM" id="SSF51197">
    <property type="entry name" value="Clavaminate synthase-like"/>
    <property type="match status" value="1"/>
</dbReference>
<dbReference type="SMART" id="SM00558">
    <property type="entry name" value="JmjC"/>
    <property type="match status" value="1"/>
</dbReference>
<dbReference type="Gene3D" id="3.40.366.30">
    <property type="entry name" value="50S ribosomal protein L16 arginine hydroxylase, Chain A, Domain 2"/>
    <property type="match status" value="1"/>
</dbReference>
<evidence type="ECO:0000256" key="1">
    <source>
        <dbReference type="ARBA" id="ARBA00001954"/>
    </source>
</evidence>
<name>A0A5B8RCL0_9ZZZZ</name>
<dbReference type="PROSITE" id="PS51184">
    <property type="entry name" value="JMJC"/>
    <property type="match status" value="1"/>
</dbReference>
<keyword evidence="4" id="KW-0560">Oxidoreductase</keyword>
<dbReference type="Pfam" id="PF20514">
    <property type="entry name" value="WHD_ROXA"/>
    <property type="match status" value="1"/>
</dbReference>
<evidence type="ECO:0000256" key="5">
    <source>
        <dbReference type="ARBA" id="ARBA00023004"/>
    </source>
</evidence>
<keyword evidence="3" id="KW-0223">Dioxygenase</keyword>
<dbReference type="AlphaFoldDB" id="A0A5B8RCL0"/>
<sequence>MAGLFGDIDTATFLAEYWQQRPLVVRGAFPEQPASITPEELAGLATEPDVESRVVIGETAQEDWMLLHGPFEPAFFSDTPDDDWTLLVQDVDKHLPAFTDWLAPFRFLPQWRIDDLMVSYAAPGGTVGPHLDRYDVFLVQGQGHRRWRLQWPAPEAERLRGHPDLRLLADFETTDEWVLGPGDMLYVPPGVPHYGIAEDDCITYSVGFRAPSGAELLAQWARERGEDPRDPGRYRDPEGFDAARGRLPAEALAQLRRLMREAASAPDAVLDDWLARNLTRPKSAFAEIGGGEEDDATLAARLDAGATLRLNPAARLLCAETADGPCYYLQGEPVQPPGGADALWARLAAREPVEASSLPDGETARTGALALLGEWRRAGHLLFDDEFEDSMDDD</sequence>
<evidence type="ECO:0000259" key="6">
    <source>
        <dbReference type="PROSITE" id="PS51184"/>
    </source>
</evidence>
<dbReference type="InterPro" id="IPR003347">
    <property type="entry name" value="JmjC_dom"/>
</dbReference>
<comment type="cofactor">
    <cofactor evidence="1">
        <name>Fe(2+)</name>
        <dbReference type="ChEBI" id="CHEBI:29033"/>
    </cofactor>
</comment>